<dbReference type="SUPFAM" id="SSF109635">
    <property type="entry name" value="DnaK suppressor protein DksA, alpha-hairpin domain"/>
    <property type="match status" value="1"/>
</dbReference>
<dbReference type="PROSITE" id="PS01102">
    <property type="entry name" value="ZF_DKSA_1"/>
    <property type="match status" value="1"/>
</dbReference>
<dbReference type="Proteomes" id="UP000004198">
    <property type="component" value="Unassembled WGS sequence"/>
</dbReference>
<keyword evidence="2" id="KW-0863">Zinc-finger</keyword>
<name>C6Q1P6_9CLOT</name>
<keyword evidence="7" id="KW-1185">Reference proteome</keyword>
<keyword evidence="1" id="KW-0479">Metal-binding</keyword>
<dbReference type="GO" id="GO:0008270">
    <property type="term" value="F:zinc ion binding"/>
    <property type="evidence" value="ECO:0007669"/>
    <property type="project" value="UniProtKB-KW"/>
</dbReference>
<dbReference type="PANTHER" id="PTHR33823:SF4">
    <property type="entry name" value="GENERAL STRESS PROTEIN 16O"/>
    <property type="match status" value="1"/>
</dbReference>
<dbReference type="PANTHER" id="PTHR33823">
    <property type="entry name" value="RNA POLYMERASE-BINDING TRANSCRIPTION FACTOR DKSA-RELATED"/>
    <property type="match status" value="1"/>
</dbReference>
<gene>
    <name evidence="6" type="ORF">CcarbDRAFT_4964</name>
</gene>
<dbReference type="SUPFAM" id="SSF57716">
    <property type="entry name" value="Glucocorticoid receptor-like (DNA-binding domain)"/>
    <property type="match status" value="1"/>
</dbReference>
<reference evidence="6 7" key="1">
    <citation type="submission" date="2009-06" db="EMBL/GenBank/DDBJ databases">
        <title>The draft genome of Clostridium carboxidivorans P7.</title>
        <authorList>
            <consortium name="US DOE Joint Genome Institute (JGI-PGF)"/>
            <person name="Lucas S."/>
            <person name="Copeland A."/>
            <person name="Lapidus A."/>
            <person name="Glavina del Rio T."/>
            <person name="Tice H."/>
            <person name="Bruce D."/>
            <person name="Goodwin L."/>
            <person name="Pitluck S."/>
            <person name="Larimer F."/>
            <person name="Land M.L."/>
            <person name="Hauser L."/>
            <person name="Hemme C.L."/>
        </authorList>
    </citation>
    <scope>NUCLEOTIDE SEQUENCE [LARGE SCALE GENOMIC DNA]</scope>
    <source>
        <strain evidence="6 7">P7</strain>
    </source>
</reference>
<dbReference type="InterPro" id="IPR037187">
    <property type="entry name" value="DnaK_N"/>
</dbReference>
<dbReference type="STRING" id="536227.Ccar_25450"/>
<evidence type="ECO:0000313" key="6">
    <source>
        <dbReference type="EMBL" id="EET84588.1"/>
    </source>
</evidence>
<feature type="zinc finger region" description="dksA C4-type" evidence="4">
    <location>
        <begin position="92"/>
        <end position="116"/>
    </location>
</feature>
<keyword evidence="3" id="KW-0862">Zinc</keyword>
<evidence type="ECO:0000313" key="7">
    <source>
        <dbReference type="Proteomes" id="UP000004198"/>
    </source>
</evidence>
<dbReference type="InterPro" id="IPR020458">
    <property type="entry name" value="Znf_DskA_TraR_CS"/>
</dbReference>
<dbReference type="PROSITE" id="PS51128">
    <property type="entry name" value="ZF_DKSA_2"/>
    <property type="match status" value="1"/>
</dbReference>
<dbReference type="Gene3D" id="1.20.120.910">
    <property type="entry name" value="DksA, coiled-coil domain"/>
    <property type="match status" value="1"/>
</dbReference>
<evidence type="ECO:0000259" key="5">
    <source>
        <dbReference type="Pfam" id="PF01258"/>
    </source>
</evidence>
<dbReference type="eggNOG" id="COG1734">
    <property type="taxonomic scope" value="Bacteria"/>
</dbReference>
<evidence type="ECO:0000256" key="1">
    <source>
        <dbReference type="ARBA" id="ARBA00022723"/>
    </source>
</evidence>
<evidence type="ECO:0000256" key="3">
    <source>
        <dbReference type="ARBA" id="ARBA00022833"/>
    </source>
</evidence>
<accession>C6Q1P6</accession>
<organism evidence="6 7">
    <name type="scientific">Clostridium carboxidivorans P7</name>
    <dbReference type="NCBI Taxonomy" id="536227"/>
    <lineage>
        <taxon>Bacteria</taxon>
        <taxon>Bacillati</taxon>
        <taxon>Bacillota</taxon>
        <taxon>Clostridia</taxon>
        <taxon>Eubacteriales</taxon>
        <taxon>Clostridiaceae</taxon>
        <taxon>Clostridium</taxon>
    </lineage>
</organism>
<proteinExistence type="predicted"/>
<feature type="domain" description="Zinc finger DksA/TraR C4-type" evidence="5">
    <location>
        <begin position="87"/>
        <end position="118"/>
    </location>
</feature>
<sequence>MNNERLEHFRKKLELEKKRVYSLLKQMEENETINSNAELATELSFYDNHPSDIATEIFDKERGIAFKGNELSIIKKIENSLSNIDKGTYGKCSICGKDIKEERLEFIPYTDHCVECQKSLSNSYSDEKRNTPIEKQEPGYPFGYGYNDRRDEVGFDAEDSYQAVARFNRIKNVIDVYSDEDEDYVEPIERISNEQYKNQLP</sequence>
<dbReference type="Pfam" id="PF01258">
    <property type="entry name" value="zf-dskA_traR"/>
    <property type="match status" value="1"/>
</dbReference>
<dbReference type="KEGG" id="cck:Ccar_25450"/>
<evidence type="ECO:0000256" key="4">
    <source>
        <dbReference type="PROSITE-ProRule" id="PRU00510"/>
    </source>
</evidence>
<evidence type="ECO:0000256" key="2">
    <source>
        <dbReference type="ARBA" id="ARBA00022771"/>
    </source>
</evidence>
<dbReference type="InterPro" id="IPR014240">
    <property type="entry name" value="YteA"/>
</dbReference>
<comment type="caution">
    <text evidence="6">The sequence shown here is derived from an EMBL/GenBank/DDBJ whole genome shotgun (WGS) entry which is preliminary data.</text>
</comment>
<dbReference type="InterPro" id="IPR000962">
    <property type="entry name" value="Znf_DskA_TraR"/>
</dbReference>
<dbReference type="NCBIfam" id="TIGR02890">
    <property type="entry name" value="bacill_yteA"/>
    <property type="match status" value="1"/>
</dbReference>
<dbReference type="RefSeq" id="WP_007063848.1">
    <property type="nucleotide sequence ID" value="NZ_ACVI01000145.1"/>
</dbReference>
<dbReference type="AlphaFoldDB" id="C6Q1P6"/>
<dbReference type="PATRIC" id="fig|536227.13.peg.5262"/>
<protein>
    <submittedName>
        <fullName evidence="6">Transcriptional regulator, TraR/DksA family</fullName>
    </submittedName>
</protein>
<dbReference type="EMBL" id="ACVI01000145">
    <property type="protein sequence ID" value="EET84588.1"/>
    <property type="molecule type" value="Genomic_DNA"/>
</dbReference>
<dbReference type="OrthoDB" id="9811543at2"/>